<name>A0A0B6YKK0_9EUPU</name>
<feature type="non-terminal residue" evidence="1">
    <location>
        <position position="82"/>
    </location>
</feature>
<reference evidence="1" key="1">
    <citation type="submission" date="2014-12" db="EMBL/GenBank/DDBJ databases">
        <title>Insight into the proteome of Arion vulgaris.</title>
        <authorList>
            <person name="Aradska J."/>
            <person name="Bulat T."/>
            <person name="Smidak R."/>
            <person name="Sarate P."/>
            <person name="Gangsoo J."/>
            <person name="Sialana F."/>
            <person name="Bilban M."/>
            <person name="Lubec G."/>
        </authorList>
    </citation>
    <scope>NUCLEOTIDE SEQUENCE</scope>
    <source>
        <tissue evidence="1">Skin</tissue>
    </source>
</reference>
<dbReference type="AlphaFoldDB" id="A0A0B6YKK0"/>
<accession>A0A0B6YKK0</accession>
<protein>
    <submittedName>
        <fullName evidence="1">Uncharacterized protein</fullName>
    </submittedName>
</protein>
<evidence type="ECO:0000313" key="1">
    <source>
        <dbReference type="EMBL" id="CEK56326.1"/>
    </source>
</evidence>
<sequence>KHELLSNARGQEKVKYNWRERVPGSRVVEEKLLLPSEIKNTQNPFETRRGIAASNISSREAAELRRHRAPLRKCFSLSQEDI</sequence>
<proteinExistence type="predicted"/>
<organism evidence="1">
    <name type="scientific">Arion vulgaris</name>
    <dbReference type="NCBI Taxonomy" id="1028688"/>
    <lineage>
        <taxon>Eukaryota</taxon>
        <taxon>Metazoa</taxon>
        <taxon>Spiralia</taxon>
        <taxon>Lophotrochozoa</taxon>
        <taxon>Mollusca</taxon>
        <taxon>Gastropoda</taxon>
        <taxon>Heterobranchia</taxon>
        <taxon>Euthyneura</taxon>
        <taxon>Panpulmonata</taxon>
        <taxon>Eupulmonata</taxon>
        <taxon>Stylommatophora</taxon>
        <taxon>Helicina</taxon>
        <taxon>Arionoidea</taxon>
        <taxon>Arionidae</taxon>
        <taxon>Arion</taxon>
    </lineage>
</organism>
<dbReference type="EMBL" id="HACG01009461">
    <property type="protein sequence ID" value="CEK56326.1"/>
    <property type="molecule type" value="Transcribed_RNA"/>
</dbReference>
<gene>
    <name evidence="1" type="primary">ORF27370</name>
</gene>
<feature type="non-terminal residue" evidence="1">
    <location>
        <position position="1"/>
    </location>
</feature>